<keyword evidence="5" id="KW-1185">Reference proteome</keyword>
<feature type="coiled-coil region" evidence="1">
    <location>
        <begin position="364"/>
        <end position="391"/>
    </location>
</feature>
<protein>
    <recommendedName>
        <fullName evidence="3">eCIS core domain-containing protein</fullName>
    </recommendedName>
</protein>
<dbReference type="AlphaFoldDB" id="A0A4Q1UQ93"/>
<accession>A0A4Q1UQ93</accession>
<organism evidence="4 5">
    <name type="scientific">Bradyrhizobium betae</name>
    <dbReference type="NCBI Taxonomy" id="244734"/>
    <lineage>
        <taxon>Bacteria</taxon>
        <taxon>Pseudomonadati</taxon>
        <taxon>Pseudomonadota</taxon>
        <taxon>Alphaproteobacteria</taxon>
        <taxon>Hyphomicrobiales</taxon>
        <taxon>Nitrobacteraceae</taxon>
        <taxon>Bradyrhizobium</taxon>
    </lineage>
</organism>
<gene>
    <name evidence="4" type="ORF">B5V03_33355</name>
</gene>
<reference evidence="4 5" key="1">
    <citation type="submission" date="2017-03" db="EMBL/GenBank/DDBJ databases">
        <authorList>
            <person name="Safronova V.I."/>
            <person name="Sazanova A.L."/>
            <person name="Chirak E.R."/>
        </authorList>
    </citation>
    <scope>NUCLEOTIDE SEQUENCE [LARGE SCALE GENOMIC DNA]</scope>
    <source>
        <strain evidence="4 5">Opo-243</strain>
    </source>
</reference>
<dbReference type="Pfam" id="PF13699">
    <property type="entry name" value="eCIS_core"/>
    <property type="match status" value="1"/>
</dbReference>
<feature type="domain" description="eCIS core" evidence="3">
    <location>
        <begin position="83"/>
        <end position="159"/>
    </location>
</feature>
<dbReference type="Proteomes" id="UP000290819">
    <property type="component" value="Unassembled WGS sequence"/>
</dbReference>
<dbReference type="EMBL" id="MZXW01000050">
    <property type="protein sequence ID" value="RXT36537.1"/>
    <property type="molecule type" value="Genomic_DNA"/>
</dbReference>
<evidence type="ECO:0000313" key="5">
    <source>
        <dbReference type="Proteomes" id="UP000290819"/>
    </source>
</evidence>
<keyword evidence="1" id="KW-0175">Coiled coil</keyword>
<dbReference type="RefSeq" id="WP_206736224.1">
    <property type="nucleotide sequence ID" value="NZ_MZXW01000050.1"/>
</dbReference>
<evidence type="ECO:0000259" key="3">
    <source>
        <dbReference type="Pfam" id="PF13699"/>
    </source>
</evidence>
<sequence>MTARAAPTVLKQSAPARVPSLELRPARDRFETEAEHAAETVMRPAATFGHAPSLSPLPRATHAGGDTAPAEVSDVVGSAGVSLGAPTRQTMERQFRSDFSRVRIHTDQQAAASARAIRATAYTAGSHIVFGSGAYDPQTSRGRHILAHELAHVVQQRGTTAPPAAVQRLAWYESIAVFFGAEGNFDDKELLAYLEKITTANEHEGSFDSDNKARAVVRRWKAGQAAFKLEPLQKALLIQEMQDGPTLDDDENAILDLLELSDIAALRVMFGAGKLSVKDLESDLDGAEYKRLTQFFATRFRDGRDGLLKGNVEPKGDPGKGAPVFAYDAAGLKQRLDAATSSDQVDSVAAEIFALEPKARDKAMQDLGRERSALARQIDDLAEKIAAETDEDKKLLLGIKASTTSGRLKAYDIMLQRASRDIALTTSGKELSRTVAPNDAQKAEITKALKPDVRLASDGTEVTFDNTDAGKQKYEAELRDLLPTMVKAYWDTYVPGRGTAEHNNKAKTHELKEFERIGLASKAETDKVFGDYYDASKHPELKADTDTTPGSIHDKFAVVDAQLKSMNDDQRRAKARRMLIYFFQSDPGIRAINRKLSASPAFDKDKNPINDEATIMAKLATEFTTTDDQVKQLNEIERGWDASARVGEVSIQIFKKSSPYEDRDFLWDMFQTLIHEYIHTLRAKEYNDFAKTFGDSPQYNTLIEGVDSLLDEIVWENVGPRVNAPKLRVAVEGPENAKLDPITVKPASRRRYLSYAEAVKLVNVVGIRNLYAAYFQGDVKKIGG</sequence>
<evidence type="ECO:0000256" key="2">
    <source>
        <dbReference type="SAM" id="MobiDB-lite"/>
    </source>
</evidence>
<name>A0A4Q1UQ93_9BRAD</name>
<feature type="region of interest" description="Disordered" evidence="2">
    <location>
        <begin position="48"/>
        <end position="69"/>
    </location>
</feature>
<dbReference type="InterPro" id="IPR025295">
    <property type="entry name" value="eCIS_core_dom"/>
</dbReference>
<evidence type="ECO:0000313" key="4">
    <source>
        <dbReference type="EMBL" id="RXT36537.1"/>
    </source>
</evidence>
<comment type="caution">
    <text evidence="4">The sequence shown here is derived from an EMBL/GenBank/DDBJ whole genome shotgun (WGS) entry which is preliminary data.</text>
</comment>
<evidence type="ECO:0000256" key="1">
    <source>
        <dbReference type="SAM" id="Coils"/>
    </source>
</evidence>
<proteinExistence type="predicted"/>